<dbReference type="EMBL" id="CP032627">
    <property type="protein sequence ID" value="AYG01697.1"/>
    <property type="molecule type" value="Genomic_DNA"/>
</dbReference>
<reference evidence="1 2" key="1">
    <citation type="submission" date="2018-09" db="EMBL/GenBank/DDBJ databases">
        <title>Genome sequencing of strain 1JSPR-7.</title>
        <authorList>
            <person name="Heo J."/>
            <person name="Kim S.-J."/>
            <person name="Kwon S.-W."/>
        </authorList>
    </citation>
    <scope>NUCLEOTIDE SEQUENCE [LARGE SCALE GENOMIC DNA]</scope>
    <source>
        <strain evidence="1 2">1JSPR-7</strain>
    </source>
</reference>
<evidence type="ECO:0000313" key="1">
    <source>
        <dbReference type="EMBL" id="AYG01697.1"/>
    </source>
</evidence>
<accession>A0A387BKY0</accession>
<dbReference type="RefSeq" id="WP_120773066.1">
    <property type="nucleotide sequence ID" value="NZ_CP032627.1"/>
</dbReference>
<dbReference type="AlphaFoldDB" id="A0A387BKY0"/>
<proteinExistence type="predicted"/>
<dbReference type="OrthoDB" id="2242959at2"/>
<name>A0A387BKY0_9LACT</name>
<gene>
    <name evidence="1" type="ORF">D7I46_11920</name>
</gene>
<dbReference type="KEGG" id="lact:D7I46_11920"/>
<sequence length="61" mass="6844">MIKEIHIIYHPEKEYPYSIAGWNDDGTNFEGAASELGLATLECATAIFQGLFLDAKERKLL</sequence>
<dbReference type="Proteomes" id="UP000269374">
    <property type="component" value="Chromosome"/>
</dbReference>
<evidence type="ECO:0000313" key="2">
    <source>
        <dbReference type="Proteomes" id="UP000269374"/>
    </source>
</evidence>
<protein>
    <submittedName>
        <fullName evidence="1">Uncharacterized protein</fullName>
    </submittedName>
</protein>
<keyword evidence="2" id="KW-1185">Reference proteome</keyword>
<organism evidence="1 2">
    <name type="scientific">Lactococcus allomyrinae</name>
    <dbReference type="NCBI Taxonomy" id="2419773"/>
    <lineage>
        <taxon>Bacteria</taxon>
        <taxon>Bacillati</taxon>
        <taxon>Bacillota</taxon>
        <taxon>Bacilli</taxon>
        <taxon>Lactobacillales</taxon>
        <taxon>Streptococcaceae</taxon>
        <taxon>Lactococcus</taxon>
    </lineage>
</organism>